<dbReference type="SUPFAM" id="SSF69318">
    <property type="entry name" value="Integrin alpha N-terminal domain"/>
    <property type="match status" value="1"/>
</dbReference>
<protein>
    <recommendedName>
        <fullName evidence="4">VCBS repeat-containing protein</fullName>
    </recommendedName>
</protein>
<keyword evidence="1" id="KW-0732">Signal</keyword>
<name>A0A933L4B0_9HYPH</name>
<evidence type="ECO:0000313" key="2">
    <source>
        <dbReference type="EMBL" id="MBI4923683.1"/>
    </source>
</evidence>
<dbReference type="Proteomes" id="UP000782610">
    <property type="component" value="Unassembled WGS sequence"/>
</dbReference>
<evidence type="ECO:0000256" key="1">
    <source>
        <dbReference type="SAM" id="SignalP"/>
    </source>
</evidence>
<proteinExistence type="predicted"/>
<feature type="chain" id="PRO_5037796047" description="VCBS repeat-containing protein" evidence="1">
    <location>
        <begin position="23"/>
        <end position="433"/>
    </location>
</feature>
<feature type="signal peptide" evidence="1">
    <location>
        <begin position="1"/>
        <end position="22"/>
    </location>
</feature>
<evidence type="ECO:0000313" key="3">
    <source>
        <dbReference type="Proteomes" id="UP000782610"/>
    </source>
</evidence>
<reference evidence="2" key="1">
    <citation type="submission" date="2020-07" db="EMBL/GenBank/DDBJ databases">
        <title>Huge and variable diversity of episymbiotic CPR bacteria and DPANN archaea in groundwater ecosystems.</title>
        <authorList>
            <person name="He C.Y."/>
            <person name="Keren R."/>
            <person name="Whittaker M."/>
            <person name="Farag I.F."/>
            <person name="Doudna J."/>
            <person name="Cate J.H.D."/>
            <person name="Banfield J.F."/>
        </authorList>
    </citation>
    <scope>NUCLEOTIDE SEQUENCE</scope>
    <source>
        <strain evidence="2">NC_groundwater_1586_Pr3_B-0.1um_66_15</strain>
    </source>
</reference>
<sequence length="433" mass="47682">MIRYLFTSLTLILTLASFPLLAADERLSFKRGSVTSLPFGGAINEVFVLDVFDVDDDGTDDLAVSGKVKNGKQSPVHTFIIRNNTDTGKPQVIDLGEAGLTRSTWSGKFYRETNGQVYFVHGRNGEGFGMEYAERASIFRVTPADGTFAVEAVYELQSPHFTASVERCDIDGDATAEIYINNYGHPDGDEFNAPQIVQMKNGQFVETDVTRWYAATGRHGANNSITFADIDGDGDCDLLSAMEAAKWQTSALTFPGEVGAFAVLNANGKLDGNAIAVPNPHFGDDNGAFSFEMLNQGSDRLFFVHSSAYEGPNGQNFHDNFLQAYRYLDGAFVEVTDEVIDKQFAMWSANQRWVRFEDIDRDGDSDLYFSGYTGDIAIYRNLGGKFRREIVLKDPGGGSMGVAFLSNPTTKCSDLVIARRDGKLSRYVCHLQD</sequence>
<evidence type="ECO:0008006" key="4">
    <source>
        <dbReference type="Google" id="ProtNLM"/>
    </source>
</evidence>
<gene>
    <name evidence="2" type="ORF">HY834_18240</name>
</gene>
<organism evidence="2 3">
    <name type="scientific">Devosia nanyangense</name>
    <dbReference type="NCBI Taxonomy" id="1228055"/>
    <lineage>
        <taxon>Bacteria</taxon>
        <taxon>Pseudomonadati</taxon>
        <taxon>Pseudomonadota</taxon>
        <taxon>Alphaproteobacteria</taxon>
        <taxon>Hyphomicrobiales</taxon>
        <taxon>Devosiaceae</taxon>
        <taxon>Devosia</taxon>
    </lineage>
</organism>
<accession>A0A933L4B0</accession>
<dbReference type="InterPro" id="IPR028994">
    <property type="entry name" value="Integrin_alpha_N"/>
</dbReference>
<dbReference type="AlphaFoldDB" id="A0A933L4B0"/>
<dbReference type="EMBL" id="JACRAF010000061">
    <property type="protein sequence ID" value="MBI4923683.1"/>
    <property type="molecule type" value="Genomic_DNA"/>
</dbReference>
<comment type="caution">
    <text evidence="2">The sequence shown here is derived from an EMBL/GenBank/DDBJ whole genome shotgun (WGS) entry which is preliminary data.</text>
</comment>